<dbReference type="Pfam" id="PF09190">
    <property type="entry name" value="DALR_2"/>
    <property type="match status" value="1"/>
</dbReference>
<dbReference type="AlphaFoldDB" id="A0A0F9YLE8"/>
<evidence type="ECO:0000256" key="2">
    <source>
        <dbReference type="ARBA" id="ARBA00004496"/>
    </source>
</evidence>
<evidence type="ECO:0000313" key="18">
    <source>
        <dbReference type="EMBL" id="KKP32294.1"/>
    </source>
</evidence>
<comment type="cofactor">
    <cofactor evidence="1">
        <name>Zn(2+)</name>
        <dbReference type="ChEBI" id="CHEBI:29105"/>
    </cofactor>
</comment>
<comment type="similarity">
    <text evidence="3">Belongs to the class-I aminoacyl-tRNA synthetase family.</text>
</comment>
<dbReference type="EC" id="6.1.1.16" evidence="5 15"/>
<keyword evidence="11" id="KW-0862">Zinc</keyword>
<dbReference type="GO" id="GO:0005829">
    <property type="term" value="C:cytosol"/>
    <property type="evidence" value="ECO:0007669"/>
    <property type="project" value="TreeGrafter"/>
</dbReference>
<accession>A0A0F9YLE8</accession>
<feature type="non-terminal residue" evidence="18">
    <location>
        <position position="409"/>
    </location>
</feature>
<evidence type="ECO:0000256" key="10">
    <source>
        <dbReference type="ARBA" id="ARBA00022741"/>
    </source>
</evidence>
<dbReference type="Pfam" id="PF01406">
    <property type="entry name" value="tRNA-synt_1e"/>
    <property type="match status" value="1"/>
</dbReference>
<feature type="domain" description="Cysteinyl-tRNA synthetase class Ia DALR" evidence="17">
    <location>
        <begin position="372"/>
        <end position="394"/>
    </location>
</feature>
<keyword evidence="8 18" id="KW-0436">Ligase</keyword>
<keyword evidence="12" id="KW-0067">ATP-binding</keyword>
<dbReference type="GO" id="GO:0005524">
    <property type="term" value="F:ATP binding"/>
    <property type="evidence" value="ECO:0007669"/>
    <property type="project" value="UniProtKB-KW"/>
</dbReference>
<dbReference type="InterPro" id="IPR015803">
    <property type="entry name" value="Cys-tRNA-ligase"/>
</dbReference>
<evidence type="ECO:0000313" key="19">
    <source>
        <dbReference type="Proteomes" id="UP000034803"/>
    </source>
</evidence>
<dbReference type="Proteomes" id="UP000034803">
    <property type="component" value="Unassembled WGS sequence"/>
</dbReference>
<dbReference type="SUPFAM" id="SSF52374">
    <property type="entry name" value="Nucleotidylyl transferase"/>
    <property type="match status" value="1"/>
</dbReference>
<comment type="subcellular location">
    <subcellularLocation>
        <location evidence="2">Cytoplasm</location>
    </subcellularLocation>
</comment>
<dbReference type="CDD" id="cd00672">
    <property type="entry name" value="CysRS_core"/>
    <property type="match status" value="1"/>
</dbReference>
<evidence type="ECO:0000256" key="3">
    <source>
        <dbReference type="ARBA" id="ARBA00005594"/>
    </source>
</evidence>
<comment type="subunit">
    <text evidence="4">Monomer.</text>
</comment>
<dbReference type="InterPro" id="IPR014729">
    <property type="entry name" value="Rossmann-like_a/b/a_fold"/>
</dbReference>
<dbReference type="PANTHER" id="PTHR10890">
    <property type="entry name" value="CYSTEINYL-TRNA SYNTHETASE"/>
    <property type="match status" value="1"/>
</dbReference>
<evidence type="ECO:0000256" key="12">
    <source>
        <dbReference type="ARBA" id="ARBA00022840"/>
    </source>
</evidence>
<protein>
    <recommendedName>
        <fullName evidence="6 15">Cysteine--tRNA ligase</fullName>
        <ecNumber evidence="5 15">6.1.1.16</ecNumber>
    </recommendedName>
</protein>
<evidence type="ECO:0000256" key="15">
    <source>
        <dbReference type="NCBIfam" id="TIGR00435"/>
    </source>
</evidence>
<organism evidence="18 19">
    <name type="scientific">Candidatus Woesebacteria bacterium GW2011_GWC2_31_9</name>
    <dbReference type="NCBI Taxonomy" id="1618586"/>
    <lineage>
        <taxon>Bacteria</taxon>
        <taxon>Candidatus Woeseibacteriota</taxon>
    </lineage>
</organism>
<evidence type="ECO:0000256" key="8">
    <source>
        <dbReference type="ARBA" id="ARBA00022598"/>
    </source>
</evidence>
<keyword evidence="14" id="KW-0030">Aminoacyl-tRNA synthetase</keyword>
<evidence type="ECO:0000256" key="11">
    <source>
        <dbReference type="ARBA" id="ARBA00022833"/>
    </source>
</evidence>
<dbReference type="InterPro" id="IPR009080">
    <property type="entry name" value="tRNAsynth_Ia_anticodon-bd"/>
</dbReference>
<dbReference type="GO" id="GO:0004817">
    <property type="term" value="F:cysteine-tRNA ligase activity"/>
    <property type="evidence" value="ECO:0007669"/>
    <property type="project" value="UniProtKB-UniRule"/>
</dbReference>
<dbReference type="GO" id="GO:0046872">
    <property type="term" value="F:metal ion binding"/>
    <property type="evidence" value="ECO:0007669"/>
    <property type="project" value="UniProtKB-KW"/>
</dbReference>
<dbReference type="Gene3D" id="1.20.120.1910">
    <property type="entry name" value="Cysteine-tRNA ligase, C-terminal anti-codon recognition domain"/>
    <property type="match status" value="1"/>
</dbReference>
<dbReference type="NCBIfam" id="TIGR00435">
    <property type="entry name" value="cysS"/>
    <property type="match status" value="1"/>
</dbReference>
<gene>
    <name evidence="18" type="ORF">UR21_C0001G0090</name>
</gene>
<keyword evidence="13" id="KW-0648">Protein biosynthesis</keyword>
<evidence type="ECO:0000259" key="16">
    <source>
        <dbReference type="Pfam" id="PF01406"/>
    </source>
</evidence>
<dbReference type="HAMAP" id="MF_00041">
    <property type="entry name" value="Cys_tRNA_synth"/>
    <property type="match status" value="1"/>
</dbReference>
<comment type="caution">
    <text evidence="18">The sequence shown here is derived from an EMBL/GenBank/DDBJ whole genome shotgun (WGS) entry which is preliminary data.</text>
</comment>
<dbReference type="InterPro" id="IPR015273">
    <property type="entry name" value="Cys-tRNA-synt_Ia_DALR"/>
</dbReference>
<evidence type="ECO:0000256" key="14">
    <source>
        <dbReference type="ARBA" id="ARBA00023146"/>
    </source>
</evidence>
<evidence type="ECO:0000256" key="4">
    <source>
        <dbReference type="ARBA" id="ARBA00011245"/>
    </source>
</evidence>
<sequence length="409" mass="47052">MPGLLIYNSLTRKKELFTPINPSEVKMYTCGPTVYHFTSIGNFRTYTSADILLRVLEYNGFKVKYIMNLTDVGHLTGDNLGDADTGEDRLEKAAKEERKTAWDIASIYTESFLTDFKKLNLTKPFEFVKATDHIQEQIDLIKKLEEKNLIYKTSDGIYFDTVKFEKNTGKKYGELSTLDQIKEGARVEPNPEKKNPRDFALWKFSPKNVKRDMEWESPWGIGFPGWHIECSAMSMKYLGETIDIHTGGEDLRSTHHPNEIAQSEGATGKQFVNYWMHGSFLKVDGKRMGKSLGNAYTIKDIDDKGFSPLDLRYFYLGGKYNEQLNFTWEGLNSAKIALEKIKNQLEIIKSNKDRNVISNEKLEKLDKYRNDFISSLNDDLNTPKALATLWEVIKSNIPSQDKYDLILDF</sequence>
<dbReference type="SUPFAM" id="SSF47323">
    <property type="entry name" value="Anticodon-binding domain of a subclass of class I aminoacyl-tRNA synthetases"/>
    <property type="match status" value="1"/>
</dbReference>
<keyword evidence="9" id="KW-0479">Metal-binding</keyword>
<dbReference type="EMBL" id="LBOI01000001">
    <property type="protein sequence ID" value="KKP32294.1"/>
    <property type="molecule type" value="Genomic_DNA"/>
</dbReference>
<evidence type="ECO:0000256" key="13">
    <source>
        <dbReference type="ARBA" id="ARBA00022917"/>
    </source>
</evidence>
<evidence type="ECO:0000259" key="17">
    <source>
        <dbReference type="Pfam" id="PF09190"/>
    </source>
</evidence>
<evidence type="ECO:0000256" key="7">
    <source>
        <dbReference type="ARBA" id="ARBA00022490"/>
    </source>
</evidence>
<keyword evidence="10" id="KW-0547">Nucleotide-binding</keyword>
<name>A0A0F9YLE8_9BACT</name>
<dbReference type="InterPro" id="IPR024909">
    <property type="entry name" value="Cys-tRNA/MSH_ligase"/>
</dbReference>
<dbReference type="Gene3D" id="3.40.50.620">
    <property type="entry name" value="HUPs"/>
    <property type="match status" value="1"/>
</dbReference>
<evidence type="ECO:0000256" key="6">
    <source>
        <dbReference type="ARBA" id="ARBA00014738"/>
    </source>
</evidence>
<dbReference type="InterPro" id="IPR032678">
    <property type="entry name" value="tRNA-synt_1_cat_dom"/>
</dbReference>
<evidence type="ECO:0000256" key="1">
    <source>
        <dbReference type="ARBA" id="ARBA00001947"/>
    </source>
</evidence>
<feature type="domain" description="tRNA synthetases class I catalytic" evidence="16">
    <location>
        <begin position="17"/>
        <end position="335"/>
    </location>
</feature>
<dbReference type="GO" id="GO:0006423">
    <property type="term" value="P:cysteinyl-tRNA aminoacylation"/>
    <property type="evidence" value="ECO:0007669"/>
    <property type="project" value="UniProtKB-UniRule"/>
</dbReference>
<proteinExistence type="inferred from homology"/>
<keyword evidence="7" id="KW-0963">Cytoplasm</keyword>
<evidence type="ECO:0000256" key="5">
    <source>
        <dbReference type="ARBA" id="ARBA00012832"/>
    </source>
</evidence>
<reference evidence="18 19" key="1">
    <citation type="journal article" date="2015" name="Nature">
        <title>rRNA introns, odd ribosomes, and small enigmatic genomes across a large radiation of phyla.</title>
        <authorList>
            <person name="Brown C.T."/>
            <person name="Hug L.A."/>
            <person name="Thomas B.C."/>
            <person name="Sharon I."/>
            <person name="Castelle C.J."/>
            <person name="Singh A."/>
            <person name="Wilkins M.J."/>
            <person name="Williams K.H."/>
            <person name="Banfield J.F."/>
        </authorList>
    </citation>
    <scope>NUCLEOTIDE SEQUENCE [LARGE SCALE GENOMIC DNA]</scope>
</reference>
<dbReference type="PRINTS" id="PR00983">
    <property type="entry name" value="TRNASYNTHCYS"/>
</dbReference>
<evidence type="ECO:0000256" key="9">
    <source>
        <dbReference type="ARBA" id="ARBA00022723"/>
    </source>
</evidence>
<dbReference type="PANTHER" id="PTHR10890:SF3">
    <property type="entry name" value="CYSTEINE--TRNA LIGASE, CYTOPLASMIC"/>
    <property type="match status" value="1"/>
</dbReference>